<keyword evidence="10" id="KW-1185">Reference proteome</keyword>
<evidence type="ECO:0000313" key="10">
    <source>
        <dbReference type="Proteomes" id="UP000198672"/>
    </source>
</evidence>
<name>A0A1H3HMX5_ALLWA</name>
<feature type="transmembrane region" description="Helical" evidence="8">
    <location>
        <begin position="55"/>
        <end position="78"/>
    </location>
</feature>
<dbReference type="Pfam" id="PF04066">
    <property type="entry name" value="MrpF_PhaF"/>
    <property type="match status" value="1"/>
</dbReference>
<keyword evidence="4" id="KW-1003">Cell membrane</keyword>
<sequence length="82" mass="9302">MLWLYLLLFVPPILMILWRFFKGPDAANRILALDTLTVLCIPLLALLAIFYERSIYLDVALVFALVGFAGVILFGRFLEKGV</sequence>
<evidence type="ECO:0000256" key="1">
    <source>
        <dbReference type="ARBA" id="ARBA00004651"/>
    </source>
</evidence>
<comment type="subcellular location">
    <subcellularLocation>
        <location evidence="1">Cell membrane</location>
        <topology evidence="1">Multi-pass membrane protein</topology>
    </subcellularLocation>
</comment>
<dbReference type="PANTHER" id="PTHR34702:SF1">
    <property type="entry name" value="NA(+)_H(+) ANTIPORTER SUBUNIT F"/>
    <property type="match status" value="1"/>
</dbReference>
<feature type="transmembrane region" description="Helical" evidence="8">
    <location>
        <begin position="6"/>
        <end position="21"/>
    </location>
</feature>
<dbReference type="InterPro" id="IPR007208">
    <property type="entry name" value="MrpF/PhaF-like"/>
</dbReference>
<keyword evidence="5 8" id="KW-0812">Transmembrane</keyword>
<evidence type="ECO:0000256" key="5">
    <source>
        <dbReference type="ARBA" id="ARBA00022692"/>
    </source>
</evidence>
<gene>
    <name evidence="9" type="ORF">SAMN05421644_13418</name>
</gene>
<dbReference type="GO" id="GO:0005886">
    <property type="term" value="C:plasma membrane"/>
    <property type="evidence" value="ECO:0007669"/>
    <property type="project" value="UniProtKB-SubCell"/>
</dbReference>
<accession>A0A1H3HMX5</accession>
<keyword evidence="3" id="KW-0813">Transport</keyword>
<evidence type="ECO:0000256" key="6">
    <source>
        <dbReference type="ARBA" id="ARBA00022989"/>
    </source>
</evidence>
<dbReference type="Proteomes" id="UP000198672">
    <property type="component" value="Unassembled WGS sequence"/>
</dbReference>
<keyword evidence="6 8" id="KW-1133">Transmembrane helix</keyword>
<evidence type="ECO:0000256" key="4">
    <source>
        <dbReference type="ARBA" id="ARBA00022475"/>
    </source>
</evidence>
<dbReference type="PANTHER" id="PTHR34702">
    <property type="entry name" value="NA(+)/H(+) ANTIPORTER SUBUNIT F1"/>
    <property type="match status" value="1"/>
</dbReference>
<evidence type="ECO:0000313" key="9">
    <source>
        <dbReference type="EMBL" id="SDY16138.1"/>
    </source>
</evidence>
<organism evidence="9 10">
    <name type="scientific">Allochromatium warmingii</name>
    <name type="common">Chromatium warmingii</name>
    <dbReference type="NCBI Taxonomy" id="61595"/>
    <lineage>
        <taxon>Bacteria</taxon>
        <taxon>Pseudomonadati</taxon>
        <taxon>Pseudomonadota</taxon>
        <taxon>Gammaproteobacteria</taxon>
        <taxon>Chromatiales</taxon>
        <taxon>Chromatiaceae</taxon>
        <taxon>Allochromatium</taxon>
    </lineage>
</organism>
<comment type="similarity">
    <text evidence="2">Belongs to the CPA3 antiporters (TC 2.A.63) subunit F family.</text>
</comment>
<dbReference type="STRING" id="61595.SAMN05421644_13418"/>
<proteinExistence type="inferred from homology"/>
<evidence type="ECO:0000256" key="3">
    <source>
        <dbReference type="ARBA" id="ARBA00022448"/>
    </source>
</evidence>
<evidence type="ECO:0000256" key="8">
    <source>
        <dbReference type="SAM" id="Phobius"/>
    </source>
</evidence>
<dbReference type="GO" id="GO:0015385">
    <property type="term" value="F:sodium:proton antiporter activity"/>
    <property type="evidence" value="ECO:0007669"/>
    <property type="project" value="TreeGrafter"/>
</dbReference>
<protein>
    <submittedName>
        <fullName evidence="9">Multicomponent Na+:H+ antiporter subunit F</fullName>
    </submittedName>
</protein>
<dbReference type="RefSeq" id="WP_091334452.1">
    <property type="nucleotide sequence ID" value="NZ_FNOW01000034.1"/>
</dbReference>
<feature type="transmembrane region" description="Helical" evidence="8">
    <location>
        <begin position="30"/>
        <end position="49"/>
    </location>
</feature>
<reference evidence="10" key="1">
    <citation type="submission" date="2016-10" db="EMBL/GenBank/DDBJ databases">
        <authorList>
            <person name="Varghese N."/>
            <person name="Submissions S."/>
        </authorList>
    </citation>
    <scope>NUCLEOTIDE SEQUENCE [LARGE SCALE GENOMIC DNA]</scope>
    <source>
        <strain evidence="10">DSM 173</strain>
    </source>
</reference>
<evidence type="ECO:0000256" key="2">
    <source>
        <dbReference type="ARBA" id="ARBA00009212"/>
    </source>
</evidence>
<dbReference type="OrthoDB" id="9800226at2"/>
<dbReference type="EMBL" id="FNOW01000034">
    <property type="protein sequence ID" value="SDY16138.1"/>
    <property type="molecule type" value="Genomic_DNA"/>
</dbReference>
<keyword evidence="7 8" id="KW-0472">Membrane</keyword>
<dbReference type="AlphaFoldDB" id="A0A1H3HMX5"/>
<evidence type="ECO:0000256" key="7">
    <source>
        <dbReference type="ARBA" id="ARBA00023136"/>
    </source>
</evidence>